<dbReference type="GO" id="GO:0004252">
    <property type="term" value="F:serine-type endopeptidase activity"/>
    <property type="evidence" value="ECO:0007669"/>
    <property type="project" value="InterPro"/>
</dbReference>
<feature type="domain" description="PDZ" evidence="7">
    <location>
        <begin position="321"/>
        <end position="378"/>
    </location>
</feature>
<sequence length="416" mass="45149">MFNEEQEQEQQTTNQIETQQEDMTYSKRNDKPKEKKGIGKVISAAFLGGLFATVLTVLLLSSNILSSASQDQSNESQQADSQQPEISEKVFDSEDSSVMNNLNELSEAIVGVVNIQKKNVFDKGSEAGTGSGIIYKKEGNEAYVITNQHVIEGAKEVEVALSQDERVDAEVVGADPLTDLAVLKMSADKVKHVAKLGKSDNIKIGDSVVAIGNPLGLQFSNSVTKGIISGLNRSLSVDTNGDRQPDWVTEVIQTDAAINPGNSGGALVNENGKVIGINSMKIAKQRVEGMGFAIPIDQAKKIVQELEEHGEVKRPLVGISAVSLGQVPKPYDQNIQVPKDVQNGLVIAEVKEGSPADEAGLQQYDVVTKINDEKVKNILDLKTYLYNEVKVNDEVELTIYRNGEEQTLQLKLDEAI</sequence>
<comment type="similarity">
    <text evidence="1">Belongs to the peptidase S1C family.</text>
</comment>
<keyword evidence="3" id="KW-0378">Hydrolase</keyword>
<dbReference type="EMBL" id="SOPW01000002">
    <property type="protein sequence ID" value="TFB24262.1"/>
    <property type="molecule type" value="Genomic_DNA"/>
</dbReference>
<proteinExistence type="inferred from homology"/>
<reference evidence="8 9" key="1">
    <citation type="submission" date="2019-03" db="EMBL/GenBank/DDBJ databases">
        <authorList>
            <person name="He R.-H."/>
        </authorList>
    </citation>
    <scope>NUCLEOTIDE SEQUENCE [LARGE SCALE GENOMIC DNA]</scope>
    <source>
        <strain evidence="9">SH 714</strain>
    </source>
</reference>
<evidence type="ECO:0000256" key="2">
    <source>
        <dbReference type="ARBA" id="ARBA00022670"/>
    </source>
</evidence>
<dbReference type="PANTHER" id="PTHR43343:SF3">
    <property type="entry name" value="PROTEASE DO-LIKE 8, CHLOROPLASTIC"/>
    <property type="match status" value="1"/>
</dbReference>
<dbReference type="GO" id="GO:0006508">
    <property type="term" value="P:proteolysis"/>
    <property type="evidence" value="ECO:0007669"/>
    <property type="project" value="UniProtKB-KW"/>
</dbReference>
<feature type="region of interest" description="Disordered" evidence="5">
    <location>
        <begin position="1"/>
        <end position="34"/>
    </location>
</feature>
<dbReference type="PRINTS" id="PR00834">
    <property type="entry name" value="PROTEASES2C"/>
</dbReference>
<accession>A0A4Y8IT73</accession>
<keyword evidence="6" id="KW-1133">Transmembrane helix</keyword>
<feature type="transmembrane region" description="Helical" evidence="6">
    <location>
        <begin position="37"/>
        <end position="60"/>
    </location>
</feature>
<dbReference type="OrthoDB" id="9758917at2"/>
<dbReference type="Pfam" id="PF13180">
    <property type="entry name" value="PDZ_2"/>
    <property type="match status" value="1"/>
</dbReference>
<feature type="compositionally biased region" description="Low complexity" evidence="5">
    <location>
        <begin position="9"/>
        <end position="18"/>
    </location>
</feature>
<dbReference type="PANTHER" id="PTHR43343">
    <property type="entry name" value="PEPTIDASE S12"/>
    <property type="match status" value="1"/>
</dbReference>
<dbReference type="InterPro" id="IPR036034">
    <property type="entry name" value="PDZ_sf"/>
</dbReference>
<dbReference type="Proteomes" id="UP000297975">
    <property type="component" value="Unassembled WGS sequence"/>
</dbReference>
<dbReference type="Pfam" id="PF13365">
    <property type="entry name" value="Trypsin_2"/>
    <property type="match status" value="1"/>
</dbReference>
<dbReference type="Gene3D" id="2.30.42.10">
    <property type="match status" value="1"/>
</dbReference>
<dbReference type="CDD" id="cd06781">
    <property type="entry name" value="cpPDZ_BsHtra-like"/>
    <property type="match status" value="1"/>
</dbReference>
<evidence type="ECO:0000256" key="1">
    <source>
        <dbReference type="ARBA" id="ARBA00010541"/>
    </source>
</evidence>
<dbReference type="PROSITE" id="PS50106">
    <property type="entry name" value="PDZ"/>
    <property type="match status" value="1"/>
</dbReference>
<evidence type="ECO:0000256" key="5">
    <source>
        <dbReference type="SAM" id="MobiDB-lite"/>
    </source>
</evidence>
<dbReference type="InterPro" id="IPR001940">
    <property type="entry name" value="Peptidase_S1C"/>
</dbReference>
<dbReference type="InterPro" id="IPR051201">
    <property type="entry name" value="Chloro_Bact_Ser_Proteases"/>
</dbReference>
<dbReference type="InterPro" id="IPR001478">
    <property type="entry name" value="PDZ"/>
</dbReference>
<evidence type="ECO:0000256" key="4">
    <source>
        <dbReference type="ARBA" id="ARBA00022825"/>
    </source>
</evidence>
<gene>
    <name evidence="8" type="ORF">E3U55_01810</name>
</gene>
<keyword evidence="9" id="KW-1185">Reference proteome</keyword>
<dbReference type="AlphaFoldDB" id="A0A4Y8IT73"/>
<dbReference type="SMART" id="SM00228">
    <property type="entry name" value="PDZ"/>
    <property type="match status" value="1"/>
</dbReference>
<dbReference type="FunFam" id="2.40.10.10:FF:000001">
    <property type="entry name" value="Periplasmic serine protease DegS"/>
    <property type="match status" value="1"/>
</dbReference>
<dbReference type="InterPro" id="IPR043504">
    <property type="entry name" value="Peptidase_S1_PA_chymotrypsin"/>
</dbReference>
<keyword evidence="6" id="KW-0472">Membrane</keyword>
<keyword evidence="6" id="KW-0812">Transmembrane</keyword>
<evidence type="ECO:0000256" key="3">
    <source>
        <dbReference type="ARBA" id="ARBA00022801"/>
    </source>
</evidence>
<dbReference type="SUPFAM" id="SSF50156">
    <property type="entry name" value="PDZ domain-like"/>
    <property type="match status" value="1"/>
</dbReference>
<evidence type="ECO:0000259" key="7">
    <source>
        <dbReference type="PROSITE" id="PS50106"/>
    </source>
</evidence>
<dbReference type="Gene3D" id="2.40.10.10">
    <property type="entry name" value="Trypsin-like serine proteases"/>
    <property type="match status" value="2"/>
</dbReference>
<dbReference type="InterPro" id="IPR009003">
    <property type="entry name" value="Peptidase_S1_PA"/>
</dbReference>
<evidence type="ECO:0000313" key="9">
    <source>
        <dbReference type="Proteomes" id="UP000297975"/>
    </source>
</evidence>
<organism evidence="8 9">
    <name type="scientific">Filobacillus milosensis</name>
    <dbReference type="NCBI Taxonomy" id="94137"/>
    <lineage>
        <taxon>Bacteria</taxon>
        <taxon>Bacillati</taxon>
        <taxon>Bacillota</taxon>
        <taxon>Bacilli</taxon>
        <taxon>Bacillales</taxon>
        <taxon>Bacillaceae</taxon>
        <taxon>Filobacillus</taxon>
    </lineage>
</organism>
<protein>
    <submittedName>
        <fullName evidence="8">PDZ domain-containing protein</fullName>
    </submittedName>
</protein>
<comment type="caution">
    <text evidence="8">The sequence shown here is derived from an EMBL/GenBank/DDBJ whole genome shotgun (WGS) entry which is preliminary data.</text>
</comment>
<evidence type="ECO:0000313" key="8">
    <source>
        <dbReference type="EMBL" id="TFB24262.1"/>
    </source>
</evidence>
<keyword evidence="4" id="KW-0720">Serine protease</keyword>
<name>A0A4Y8IT73_9BACI</name>
<feature type="compositionally biased region" description="Basic and acidic residues" evidence="5">
    <location>
        <begin position="24"/>
        <end position="34"/>
    </location>
</feature>
<dbReference type="RefSeq" id="WP_134338619.1">
    <property type="nucleotide sequence ID" value="NZ_SOPW01000002.1"/>
</dbReference>
<dbReference type="SUPFAM" id="SSF50494">
    <property type="entry name" value="Trypsin-like serine proteases"/>
    <property type="match status" value="1"/>
</dbReference>
<evidence type="ECO:0000256" key="6">
    <source>
        <dbReference type="SAM" id="Phobius"/>
    </source>
</evidence>
<keyword evidence="2" id="KW-0645">Protease</keyword>